<reference evidence="5" key="2">
    <citation type="submission" date="2015-01" db="EMBL/GenBank/DDBJ databases">
        <title>Evolutionary Origins and Diversification of the Mycorrhizal Mutualists.</title>
        <authorList>
            <consortium name="DOE Joint Genome Institute"/>
            <consortium name="Mycorrhizal Genomics Consortium"/>
            <person name="Kohler A."/>
            <person name="Kuo A."/>
            <person name="Nagy L.G."/>
            <person name="Floudas D."/>
            <person name="Copeland A."/>
            <person name="Barry K.W."/>
            <person name="Cichocki N."/>
            <person name="Veneault-Fourrey C."/>
            <person name="LaButti K."/>
            <person name="Lindquist E.A."/>
            <person name="Lipzen A."/>
            <person name="Lundell T."/>
            <person name="Morin E."/>
            <person name="Murat C."/>
            <person name="Riley R."/>
            <person name="Ohm R."/>
            <person name="Sun H."/>
            <person name="Tunlid A."/>
            <person name="Henrissat B."/>
            <person name="Grigoriev I.V."/>
            <person name="Hibbett D.S."/>
            <person name="Martin F."/>
        </authorList>
    </citation>
    <scope>NUCLEOTIDE SEQUENCE [LARGE SCALE GENOMIC DNA]</scope>
    <source>
        <strain evidence="5">Zn</strain>
    </source>
</reference>
<dbReference type="InterPro" id="IPR036291">
    <property type="entry name" value="NAD(P)-bd_dom_sf"/>
</dbReference>
<evidence type="ECO:0000259" key="3">
    <source>
        <dbReference type="Pfam" id="PF01370"/>
    </source>
</evidence>
<dbReference type="STRING" id="913774.A0A0C3D6B6"/>
<dbReference type="InterPro" id="IPR050425">
    <property type="entry name" value="NAD(P)_dehydrat-like"/>
</dbReference>
<accession>A0A0C3D6B6</accession>
<dbReference type="Gene3D" id="3.40.50.720">
    <property type="entry name" value="NAD(P)-binding Rossmann-like Domain"/>
    <property type="match status" value="1"/>
</dbReference>
<dbReference type="InterPro" id="IPR001509">
    <property type="entry name" value="Epimerase_deHydtase"/>
</dbReference>
<dbReference type="OrthoDB" id="2735536at2759"/>
<dbReference type="GO" id="GO:0016616">
    <property type="term" value="F:oxidoreductase activity, acting on the CH-OH group of donors, NAD or NADP as acceptor"/>
    <property type="evidence" value="ECO:0007669"/>
    <property type="project" value="TreeGrafter"/>
</dbReference>
<evidence type="ECO:0000256" key="1">
    <source>
        <dbReference type="ARBA" id="ARBA00023002"/>
    </source>
</evidence>
<evidence type="ECO:0000256" key="2">
    <source>
        <dbReference type="ARBA" id="ARBA00023445"/>
    </source>
</evidence>
<proteinExistence type="inferred from homology"/>
<dbReference type="CDD" id="cd05227">
    <property type="entry name" value="AR_SDR_e"/>
    <property type="match status" value="1"/>
</dbReference>
<dbReference type="InParanoid" id="A0A0C3D6B6"/>
<dbReference type="HOGENOM" id="CLU_007383_9_2_1"/>
<name>A0A0C3D6B6_OIDMZ</name>
<evidence type="ECO:0000313" key="4">
    <source>
        <dbReference type="EMBL" id="KIM97457.1"/>
    </source>
</evidence>
<dbReference type="Pfam" id="PF01370">
    <property type="entry name" value="Epimerase"/>
    <property type="match status" value="1"/>
</dbReference>
<dbReference type="AlphaFoldDB" id="A0A0C3D6B6"/>
<dbReference type="PANTHER" id="PTHR10366:SF564">
    <property type="entry name" value="STEROL-4-ALPHA-CARBOXYLATE 3-DEHYDROGENASE, DECARBOXYLATING"/>
    <property type="match status" value="1"/>
</dbReference>
<dbReference type="SUPFAM" id="SSF51735">
    <property type="entry name" value="NAD(P)-binding Rossmann-fold domains"/>
    <property type="match status" value="1"/>
</dbReference>
<organism evidence="4 5">
    <name type="scientific">Oidiodendron maius (strain Zn)</name>
    <dbReference type="NCBI Taxonomy" id="913774"/>
    <lineage>
        <taxon>Eukaryota</taxon>
        <taxon>Fungi</taxon>
        <taxon>Dikarya</taxon>
        <taxon>Ascomycota</taxon>
        <taxon>Pezizomycotina</taxon>
        <taxon>Leotiomycetes</taxon>
        <taxon>Leotiomycetes incertae sedis</taxon>
        <taxon>Myxotrichaceae</taxon>
        <taxon>Oidiodendron</taxon>
    </lineage>
</organism>
<feature type="domain" description="NAD-dependent epimerase/dehydratase" evidence="3">
    <location>
        <begin position="5"/>
        <end position="270"/>
    </location>
</feature>
<gene>
    <name evidence="4" type="ORF">OIDMADRAFT_105711</name>
</gene>
<sequence length="351" mass="38366">MVQRVLLTGANGYIGSHILSVLLSKGLSVRSVVRSQAKVEQMRADFPNYTDSQLDFALVPDITAPGAYEKAVLSNPPFDTVIHAASPFLYRVVNDNSEFLIPALNGTKEILKAVKAHAPGVTRLVITGSCAAVVDFTGEANKPATAEPKTYTEDDWNPDSWETAMAGTVNVAYCASKKFAEQAAWEFVETEKPNFDLVVLNPPMVYGPLRHSVSSVKDLNESTSRIYSLFVDAKADDELPLNGMPSYVDVRDLADAHWLALTVPEASNKRMIICGGRASSQNISDAIREKVPELLTKTPKGVPGGNLLPKNAYFCSSEMAQRVLGLKFRSREETFVDLARQLVELEKKTAN</sequence>
<dbReference type="Proteomes" id="UP000054321">
    <property type="component" value="Unassembled WGS sequence"/>
</dbReference>
<dbReference type="EMBL" id="KN832882">
    <property type="protein sequence ID" value="KIM97457.1"/>
    <property type="molecule type" value="Genomic_DNA"/>
</dbReference>
<keyword evidence="1" id="KW-0560">Oxidoreductase</keyword>
<dbReference type="PANTHER" id="PTHR10366">
    <property type="entry name" value="NAD DEPENDENT EPIMERASE/DEHYDRATASE"/>
    <property type="match status" value="1"/>
</dbReference>
<reference evidence="4 5" key="1">
    <citation type="submission" date="2014-04" db="EMBL/GenBank/DDBJ databases">
        <authorList>
            <consortium name="DOE Joint Genome Institute"/>
            <person name="Kuo A."/>
            <person name="Martino E."/>
            <person name="Perotto S."/>
            <person name="Kohler A."/>
            <person name="Nagy L.G."/>
            <person name="Floudas D."/>
            <person name="Copeland A."/>
            <person name="Barry K.W."/>
            <person name="Cichocki N."/>
            <person name="Veneault-Fourrey C."/>
            <person name="LaButti K."/>
            <person name="Lindquist E.A."/>
            <person name="Lipzen A."/>
            <person name="Lundell T."/>
            <person name="Morin E."/>
            <person name="Murat C."/>
            <person name="Sun H."/>
            <person name="Tunlid A."/>
            <person name="Henrissat B."/>
            <person name="Grigoriev I.V."/>
            <person name="Hibbett D.S."/>
            <person name="Martin F."/>
            <person name="Nordberg H.P."/>
            <person name="Cantor M.N."/>
            <person name="Hua S.X."/>
        </authorList>
    </citation>
    <scope>NUCLEOTIDE SEQUENCE [LARGE SCALE GENOMIC DNA]</scope>
    <source>
        <strain evidence="4 5">Zn</strain>
    </source>
</reference>
<dbReference type="FunFam" id="3.40.50.720:FF:000191">
    <property type="entry name" value="Methylglyoxal reductase (NADPH-dependent)"/>
    <property type="match status" value="1"/>
</dbReference>
<protein>
    <recommendedName>
        <fullName evidence="3">NAD-dependent epimerase/dehydratase domain-containing protein</fullName>
    </recommendedName>
</protein>
<comment type="similarity">
    <text evidence="2">Belongs to the NAD(P)-dependent epimerase/dehydratase family. Dihydroflavonol-4-reductase subfamily.</text>
</comment>
<keyword evidence="5" id="KW-1185">Reference proteome</keyword>
<dbReference type="FunCoup" id="A0A0C3D6B6">
    <property type="interactions" value="290"/>
</dbReference>
<evidence type="ECO:0000313" key="5">
    <source>
        <dbReference type="Proteomes" id="UP000054321"/>
    </source>
</evidence>